<reference evidence="1" key="1">
    <citation type="journal article" date="2014" name="Front. Microbiol.">
        <title>High frequency of phylogenetically diverse reductive dehalogenase-homologous genes in deep subseafloor sedimentary metagenomes.</title>
        <authorList>
            <person name="Kawai M."/>
            <person name="Futagami T."/>
            <person name="Toyoda A."/>
            <person name="Takaki Y."/>
            <person name="Nishi S."/>
            <person name="Hori S."/>
            <person name="Arai W."/>
            <person name="Tsubouchi T."/>
            <person name="Morono Y."/>
            <person name="Uchiyama I."/>
            <person name="Ito T."/>
            <person name="Fujiyama A."/>
            <person name="Inagaki F."/>
            <person name="Takami H."/>
        </authorList>
    </citation>
    <scope>NUCLEOTIDE SEQUENCE</scope>
    <source>
        <strain evidence="1">Expedition CK06-06</strain>
    </source>
</reference>
<dbReference type="EMBL" id="BARS01025443">
    <property type="protein sequence ID" value="GAG04220.1"/>
    <property type="molecule type" value="Genomic_DNA"/>
</dbReference>
<protein>
    <submittedName>
        <fullName evidence="1">Uncharacterized protein</fullName>
    </submittedName>
</protein>
<name>X0UF37_9ZZZZ</name>
<evidence type="ECO:0000313" key="1">
    <source>
        <dbReference type="EMBL" id="GAG04220.1"/>
    </source>
</evidence>
<dbReference type="AlphaFoldDB" id="X0UF37"/>
<dbReference type="InterPro" id="IPR027417">
    <property type="entry name" value="P-loop_NTPase"/>
</dbReference>
<feature type="non-terminal residue" evidence="1">
    <location>
        <position position="267"/>
    </location>
</feature>
<comment type="caution">
    <text evidence="1">The sequence shown here is derived from an EMBL/GenBank/DDBJ whole genome shotgun (WGS) entry which is preliminary data.</text>
</comment>
<sequence>ENKNNFHTLIDNIRASDIEQIRRKSDIDLVNRAFRFFRENNITNAQLAARLKAEFDQSRCISVNEEKEKEDQQILLNSLEDRDNGIRAIFAVQKLNEGWDVLNLFDIVRCYTTRDSKAGKPGKTTISEAQLIGRGARYFPFVADGHNDRFKRKYDNDLADELRVLEELHYHSINDSRYISELRTALIEEGMMDEREITRKLKLKDSFKATDFYKHGLIYLNEKVPHNYQYVKSFADMGVARRNYEHTIASGRGSSDAILTENGRVGK</sequence>
<organism evidence="1">
    <name type="scientific">marine sediment metagenome</name>
    <dbReference type="NCBI Taxonomy" id="412755"/>
    <lineage>
        <taxon>unclassified sequences</taxon>
        <taxon>metagenomes</taxon>
        <taxon>ecological metagenomes</taxon>
    </lineage>
</organism>
<accession>X0UF37</accession>
<feature type="non-terminal residue" evidence="1">
    <location>
        <position position="1"/>
    </location>
</feature>
<dbReference type="CDD" id="cd18785">
    <property type="entry name" value="SF2_C"/>
    <property type="match status" value="1"/>
</dbReference>
<proteinExistence type="predicted"/>
<dbReference type="Gene3D" id="3.40.50.300">
    <property type="entry name" value="P-loop containing nucleotide triphosphate hydrolases"/>
    <property type="match status" value="1"/>
</dbReference>
<gene>
    <name evidence="1" type="ORF">S01H1_40213</name>
</gene>